<dbReference type="GO" id="GO:0006914">
    <property type="term" value="P:autophagy"/>
    <property type="evidence" value="ECO:0007669"/>
    <property type="project" value="UniProtKB-KW"/>
</dbReference>
<dbReference type="Gene3D" id="1.10.510.10">
    <property type="entry name" value="Transferase(Phosphotransferase) domain 1"/>
    <property type="match status" value="1"/>
</dbReference>
<dbReference type="SUPFAM" id="SSF56112">
    <property type="entry name" value="Protein kinase-like (PK-like)"/>
    <property type="match status" value="1"/>
</dbReference>
<dbReference type="InterPro" id="IPR008271">
    <property type="entry name" value="Ser/Thr_kinase_AS"/>
</dbReference>
<accession>A0A194VQU8</accession>
<name>A0A194VQU8_CYTMA</name>
<keyword evidence="3" id="KW-0072">Autophagy</keyword>
<dbReference type="SMART" id="SM00220">
    <property type="entry name" value="S_TKc"/>
    <property type="match status" value="1"/>
</dbReference>
<dbReference type="Proteomes" id="UP000078559">
    <property type="component" value="Chromosome 2"/>
</dbReference>
<evidence type="ECO:0000313" key="8">
    <source>
        <dbReference type="Proteomes" id="UP000078559"/>
    </source>
</evidence>
<dbReference type="SMR" id="A0A194VQU8"/>
<protein>
    <recommendedName>
        <fullName evidence="4">Autophagy-related protein 1</fullName>
    </recommendedName>
</protein>
<dbReference type="GO" id="GO:0004674">
    <property type="term" value="F:protein serine/threonine kinase activity"/>
    <property type="evidence" value="ECO:0007669"/>
    <property type="project" value="InterPro"/>
</dbReference>
<proteinExistence type="predicted"/>
<dbReference type="PANTHER" id="PTHR24348:SF68">
    <property type="entry name" value="SERINE_THREONINE-PROTEIN KINASE ATG1C"/>
    <property type="match status" value="1"/>
</dbReference>
<dbReference type="GO" id="GO:0034045">
    <property type="term" value="C:phagophore assembly site membrane"/>
    <property type="evidence" value="ECO:0007669"/>
    <property type="project" value="UniProtKB-SubCell"/>
</dbReference>
<dbReference type="PROSITE" id="PS50011">
    <property type="entry name" value="PROTEIN_KINASE_DOM"/>
    <property type="match status" value="1"/>
</dbReference>
<dbReference type="GO" id="GO:0005524">
    <property type="term" value="F:ATP binding"/>
    <property type="evidence" value="ECO:0007669"/>
    <property type="project" value="InterPro"/>
</dbReference>
<dbReference type="InterPro" id="IPR011009">
    <property type="entry name" value="Kinase-like_dom_sf"/>
</dbReference>
<organism evidence="7 8">
    <name type="scientific">Cytospora mali</name>
    <name type="common">Apple Valsa canker fungus</name>
    <name type="synonym">Valsa mali</name>
    <dbReference type="NCBI Taxonomy" id="578113"/>
    <lineage>
        <taxon>Eukaryota</taxon>
        <taxon>Fungi</taxon>
        <taxon>Dikarya</taxon>
        <taxon>Ascomycota</taxon>
        <taxon>Pezizomycotina</taxon>
        <taxon>Sordariomycetes</taxon>
        <taxon>Sordariomycetidae</taxon>
        <taxon>Diaporthales</taxon>
        <taxon>Cytosporaceae</taxon>
        <taxon>Cytospora</taxon>
    </lineage>
</organism>
<gene>
    <name evidence="7" type="ORF">VM1G_02365</name>
</gene>
<dbReference type="OrthoDB" id="10252171at2759"/>
<keyword evidence="2" id="KW-0813">Transport</keyword>
<comment type="subcellular location">
    <subcellularLocation>
        <location evidence="1">Preautophagosomal structure membrane</location>
        <topology evidence="1">Peripheral membrane protein</topology>
    </subcellularLocation>
</comment>
<dbReference type="Pfam" id="PF00069">
    <property type="entry name" value="Pkinase"/>
    <property type="match status" value="1"/>
</dbReference>
<evidence type="ECO:0000259" key="6">
    <source>
        <dbReference type="PROSITE" id="PS50011"/>
    </source>
</evidence>
<feature type="region of interest" description="Disordered" evidence="5">
    <location>
        <begin position="415"/>
        <end position="440"/>
    </location>
</feature>
<keyword evidence="8" id="KW-1185">Reference proteome</keyword>
<dbReference type="PANTHER" id="PTHR24348">
    <property type="entry name" value="SERINE/THREONINE-PROTEIN KINASE UNC-51-RELATED"/>
    <property type="match status" value="1"/>
</dbReference>
<evidence type="ECO:0000313" key="7">
    <source>
        <dbReference type="EMBL" id="KUI66569.1"/>
    </source>
</evidence>
<evidence type="ECO:0000256" key="3">
    <source>
        <dbReference type="ARBA" id="ARBA00023006"/>
    </source>
</evidence>
<dbReference type="InterPro" id="IPR045269">
    <property type="entry name" value="Atg1-like"/>
</dbReference>
<dbReference type="PROSITE" id="PS00108">
    <property type="entry name" value="PROTEIN_KINASE_ST"/>
    <property type="match status" value="1"/>
</dbReference>
<evidence type="ECO:0000256" key="4">
    <source>
        <dbReference type="ARBA" id="ARBA00030237"/>
    </source>
</evidence>
<feature type="compositionally biased region" description="Polar residues" evidence="5">
    <location>
        <begin position="424"/>
        <end position="440"/>
    </location>
</feature>
<dbReference type="GO" id="GO:0010506">
    <property type="term" value="P:regulation of autophagy"/>
    <property type="evidence" value="ECO:0007669"/>
    <property type="project" value="InterPro"/>
</dbReference>
<feature type="domain" description="Protein kinase" evidence="6">
    <location>
        <begin position="40"/>
        <end position="308"/>
    </location>
</feature>
<reference evidence="7" key="1">
    <citation type="submission" date="2014-12" db="EMBL/GenBank/DDBJ databases">
        <title>Genome Sequence of Valsa Canker Pathogens Uncovers a Specific Adaption of Colonization on Woody Bark.</title>
        <authorList>
            <person name="Yin Z."/>
            <person name="Liu H."/>
            <person name="Gao X."/>
            <person name="Li Z."/>
            <person name="Song N."/>
            <person name="Ke X."/>
            <person name="Dai Q."/>
            <person name="Wu Y."/>
            <person name="Sun Y."/>
            <person name="Xu J.-R."/>
            <person name="Kang Z.K."/>
            <person name="Wang L."/>
            <person name="Huang L."/>
        </authorList>
    </citation>
    <scope>NUCLEOTIDE SEQUENCE [LARGE SCALE GENOMIC DNA]</scope>
    <source>
        <strain evidence="7">03-8</strain>
    </source>
</reference>
<keyword evidence="7" id="KW-0418">Kinase</keyword>
<dbReference type="EMBL" id="CM003099">
    <property type="protein sequence ID" value="KUI66569.1"/>
    <property type="molecule type" value="Genomic_DNA"/>
</dbReference>
<dbReference type="InterPro" id="IPR000719">
    <property type="entry name" value="Prot_kinase_dom"/>
</dbReference>
<sequence length="440" mass="50000">MQPEISVDERVEEWRLITEILPGGSRHYLSNSGRDVEEEWRKTKSLGQGTFGDVWQEQCVSDPKNVSERLRAVKSISKRDLRIVKRELKALATFSDPASPDYADYRRYFVEFFGWFENEDHIYIATEFVPHLTLHHHITNRPISEPEAASVTVQIARALRFMHQANFVHRDIKPLNILVASPGPLWRVKVADFGIAKNTLGTQLKTLSVGTVTYMAPEIIQANNAESKPYTAAVDIWSLGAIAFCACTGRPPFASQYETYDFSRGLIEFPKGALSDCSQALTDFVMTTMAISPAERLTTDEVLSHSWVRPYVAYVDRLFGIENHETNPLPTKAHSLDRTASNGWSIPTRHDINSNHEKTNQQTYNSNLSDEYFTAQPYTAQHRASDYNCQASFQSLQQELQKLRKQNEDLVRKLVELEQERNRGNQSPPTSEASASWGSR</sequence>
<keyword evidence="7" id="KW-0808">Transferase</keyword>
<feature type="region of interest" description="Disordered" evidence="5">
    <location>
        <begin position="330"/>
        <end position="362"/>
    </location>
</feature>
<feature type="compositionally biased region" description="Basic and acidic residues" evidence="5">
    <location>
        <begin position="348"/>
        <end position="359"/>
    </location>
</feature>
<evidence type="ECO:0000256" key="1">
    <source>
        <dbReference type="ARBA" id="ARBA00004623"/>
    </source>
</evidence>
<evidence type="ECO:0000256" key="5">
    <source>
        <dbReference type="SAM" id="MobiDB-lite"/>
    </source>
</evidence>
<dbReference type="AlphaFoldDB" id="A0A194VQU8"/>
<evidence type="ECO:0000256" key="2">
    <source>
        <dbReference type="ARBA" id="ARBA00022448"/>
    </source>
</evidence>